<reference evidence="3" key="2">
    <citation type="submission" date="2015-01" db="EMBL/GenBank/DDBJ databases">
        <title>Complete genome sequence of Methylobacterium aquaticum strain 22A.</title>
        <authorList>
            <person name="Tani A."/>
            <person name="Ogura Y."/>
            <person name="Hayashi T."/>
        </authorList>
    </citation>
    <scope>NUCLEOTIDE SEQUENCE [LARGE SCALE GENOMIC DNA]</scope>
    <source>
        <strain evidence="3">MA-22A</strain>
    </source>
</reference>
<evidence type="ECO:0000313" key="2">
    <source>
        <dbReference type="EMBL" id="BAQ45958.1"/>
    </source>
</evidence>
<dbReference type="AlphaFoldDB" id="A0A0C6FBV4"/>
<protein>
    <submittedName>
        <fullName evidence="2">Anaerobic dehydrogenases, typically selenocysteine-containing</fullName>
    </submittedName>
</protein>
<dbReference type="SUPFAM" id="SSF53706">
    <property type="entry name" value="Formate dehydrogenase/DMSO reductase, domains 1-3"/>
    <property type="match status" value="1"/>
</dbReference>
<dbReference type="Proteomes" id="UP000061432">
    <property type="component" value="Chromosome"/>
</dbReference>
<sequence>MPLDRYAAQFDFDPPRDKGMNTVEACERILSGKVQSFFGLGGNFVRAIPDRDRMEKAWTTMRLTVQVATKLNRSHLVNGEIAYLLPCRGRTEEDVQASGPQAVSMEAPSAASTARSDAARPPASTSSPRSTSWRASPRRRSPPTRRFAGTSGSAITG</sequence>
<dbReference type="EMBL" id="AP014704">
    <property type="protein sequence ID" value="BAQ45958.1"/>
    <property type="molecule type" value="Genomic_DNA"/>
</dbReference>
<dbReference type="KEGG" id="maqu:Maq22A_c13765"/>
<reference evidence="2 3" key="1">
    <citation type="journal article" date="2015" name="Genome Announc.">
        <title>Complete Genome Sequence of Methylobacterium aquaticum Strain 22A, Isolated from Racomitrium japonicum Moss.</title>
        <authorList>
            <person name="Tani A."/>
            <person name="Ogura Y."/>
            <person name="Hayashi T."/>
            <person name="Kimbara K."/>
        </authorList>
    </citation>
    <scope>NUCLEOTIDE SEQUENCE [LARGE SCALE GENOMIC DNA]</scope>
    <source>
        <strain evidence="2 3">MA-22A</strain>
    </source>
</reference>
<feature type="region of interest" description="Disordered" evidence="1">
    <location>
        <begin position="91"/>
        <end position="157"/>
    </location>
</feature>
<proteinExistence type="predicted"/>
<dbReference type="Gene3D" id="3.40.50.740">
    <property type="match status" value="1"/>
</dbReference>
<accession>A0A0C6FBV4</accession>
<evidence type="ECO:0000256" key="1">
    <source>
        <dbReference type="SAM" id="MobiDB-lite"/>
    </source>
</evidence>
<evidence type="ECO:0000313" key="3">
    <source>
        <dbReference type="Proteomes" id="UP000061432"/>
    </source>
</evidence>
<dbReference type="STRING" id="270351.Maq22A_c13765"/>
<feature type="compositionally biased region" description="Low complexity" evidence="1">
    <location>
        <begin position="107"/>
        <end position="135"/>
    </location>
</feature>
<organism evidence="2 3">
    <name type="scientific">Methylobacterium aquaticum</name>
    <dbReference type="NCBI Taxonomy" id="270351"/>
    <lineage>
        <taxon>Bacteria</taxon>
        <taxon>Pseudomonadati</taxon>
        <taxon>Pseudomonadota</taxon>
        <taxon>Alphaproteobacteria</taxon>
        <taxon>Hyphomicrobiales</taxon>
        <taxon>Methylobacteriaceae</taxon>
        <taxon>Methylobacterium</taxon>
    </lineage>
</organism>
<name>A0A0C6FBV4_9HYPH</name>
<gene>
    <name evidence="2" type="primary">bisC</name>
    <name evidence="2" type="ORF">Maq22A_c13765</name>
</gene>